<dbReference type="InterPro" id="IPR013766">
    <property type="entry name" value="Thioredoxin_domain"/>
</dbReference>
<dbReference type="InterPro" id="IPR000866">
    <property type="entry name" value="AhpC/TSA"/>
</dbReference>
<comment type="caution">
    <text evidence="3">The sequence shown here is derived from an EMBL/GenBank/DDBJ whole genome shotgun (WGS) entry which is preliminary data.</text>
</comment>
<dbReference type="RefSeq" id="WP_382171159.1">
    <property type="nucleotide sequence ID" value="NZ_JBHRXX010000002.1"/>
</dbReference>
<evidence type="ECO:0000256" key="1">
    <source>
        <dbReference type="SAM" id="SignalP"/>
    </source>
</evidence>
<dbReference type="PANTHER" id="PTHR42852">
    <property type="entry name" value="THIOL:DISULFIDE INTERCHANGE PROTEIN DSBE"/>
    <property type="match status" value="1"/>
</dbReference>
<dbReference type="PROSITE" id="PS51352">
    <property type="entry name" value="THIOREDOXIN_2"/>
    <property type="match status" value="1"/>
</dbReference>
<feature type="chain" id="PRO_5046398543" evidence="1">
    <location>
        <begin position="26"/>
        <end position="174"/>
    </location>
</feature>
<dbReference type="InterPro" id="IPR050553">
    <property type="entry name" value="Thioredoxin_ResA/DsbE_sf"/>
</dbReference>
<name>A0ABV7VYX3_9BURK</name>
<evidence type="ECO:0000313" key="3">
    <source>
        <dbReference type="EMBL" id="MFC3682754.1"/>
    </source>
</evidence>
<dbReference type="SUPFAM" id="SSF52833">
    <property type="entry name" value="Thioredoxin-like"/>
    <property type="match status" value="1"/>
</dbReference>
<proteinExistence type="predicted"/>
<keyword evidence="1" id="KW-0732">Signal</keyword>
<dbReference type="EMBL" id="JBHRXX010000002">
    <property type="protein sequence ID" value="MFC3682754.1"/>
    <property type="molecule type" value="Genomic_DNA"/>
</dbReference>
<accession>A0ABV7VYX3</accession>
<dbReference type="Proteomes" id="UP001595729">
    <property type="component" value="Unassembled WGS sequence"/>
</dbReference>
<organism evidence="3 4">
    <name type="scientific">Hydrogenophaga luteola</name>
    <dbReference type="NCBI Taxonomy" id="1591122"/>
    <lineage>
        <taxon>Bacteria</taxon>
        <taxon>Pseudomonadati</taxon>
        <taxon>Pseudomonadota</taxon>
        <taxon>Betaproteobacteria</taxon>
        <taxon>Burkholderiales</taxon>
        <taxon>Comamonadaceae</taxon>
        <taxon>Hydrogenophaga</taxon>
    </lineage>
</organism>
<protein>
    <submittedName>
        <fullName evidence="3">TlpA family protein disulfide reductase</fullName>
    </submittedName>
</protein>
<reference evidence="4" key="1">
    <citation type="journal article" date="2019" name="Int. J. Syst. Evol. Microbiol.">
        <title>The Global Catalogue of Microorganisms (GCM) 10K type strain sequencing project: providing services to taxonomists for standard genome sequencing and annotation.</title>
        <authorList>
            <consortium name="The Broad Institute Genomics Platform"/>
            <consortium name="The Broad Institute Genome Sequencing Center for Infectious Disease"/>
            <person name="Wu L."/>
            <person name="Ma J."/>
        </authorList>
    </citation>
    <scope>NUCLEOTIDE SEQUENCE [LARGE SCALE GENOMIC DNA]</scope>
    <source>
        <strain evidence="4">KCTC 42501</strain>
    </source>
</reference>
<dbReference type="Pfam" id="PF00578">
    <property type="entry name" value="AhpC-TSA"/>
    <property type="match status" value="1"/>
</dbReference>
<dbReference type="PANTHER" id="PTHR42852:SF13">
    <property type="entry name" value="PROTEIN DIPZ"/>
    <property type="match status" value="1"/>
</dbReference>
<evidence type="ECO:0000313" key="4">
    <source>
        <dbReference type="Proteomes" id="UP001595729"/>
    </source>
</evidence>
<sequence length="174" mass="19159">MTHATTRRRLLQATALTPAAMLAGAAWSRTSTDTEAVVRLEGSDAEGRPVRLSALRGRVVLVFHWRTGCAVCRDKMHELRANLIGWQGQAFSLIGVNADARRKDWLDYEQLVASAVPITQRFPSIWSGDPSTVDSLGPATQWPTAILIDKSGRPVERYVGRIPAAAWDRIAELL</sequence>
<gene>
    <name evidence="3" type="ORF">ACFOPI_04055</name>
</gene>
<dbReference type="InterPro" id="IPR006311">
    <property type="entry name" value="TAT_signal"/>
</dbReference>
<dbReference type="Gene3D" id="3.40.30.10">
    <property type="entry name" value="Glutaredoxin"/>
    <property type="match status" value="1"/>
</dbReference>
<dbReference type="PROSITE" id="PS51318">
    <property type="entry name" value="TAT"/>
    <property type="match status" value="1"/>
</dbReference>
<keyword evidence="4" id="KW-1185">Reference proteome</keyword>
<dbReference type="InterPro" id="IPR036249">
    <property type="entry name" value="Thioredoxin-like_sf"/>
</dbReference>
<feature type="domain" description="Thioredoxin" evidence="2">
    <location>
        <begin position="31"/>
        <end position="174"/>
    </location>
</feature>
<dbReference type="CDD" id="cd02966">
    <property type="entry name" value="TlpA_like_family"/>
    <property type="match status" value="1"/>
</dbReference>
<evidence type="ECO:0000259" key="2">
    <source>
        <dbReference type="PROSITE" id="PS51352"/>
    </source>
</evidence>
<feature type="signal peptide" evidence="1">
    <location>
        <begin position="1"/>
        <end position="25"/>
    </location>
</feature>